<evidence type="ECO:0000313" key="9">
    <source>
        <dbReference type="Proteomes" id="UP001597511"/>
    </source>
</evidence>
<organism evidence="8 9">
    <name type="scientific">Terrimonas rubra</name>
    <dbReference type="NCBI Taxonomy" id="1035890"/>
    <lineage>
        <taxon>Bacteria</taxon>
        <taxon>Pseudomonadati</taxon>
        <taxon>Bacteroidota</taxon>
        <taxon>Chitinophagia</taxon>
        <taxon>Chitinophagales</taxon>
        <taxon>Chitinophagaceae</taxon>
        <taxon>Terrimonas</taxon>
    </lineage>
</organism>
<comment type="similarity">
    <text evidence="2">Belongs to the SusD family.</text>
</comment>
<keyword evidence="3" id="KW-0732">Signal</keyword>
<dbReference type="PROSITE" id="PS51257">
    <property type="entry name" value="PROKAR_LIPOPROTEIN"/>
    <property type="match status" value="1"/>
</dbReference>
<dbReference type="Pfam" id="PF07980">
    <property type="entry name" value="SusD_RagB"/>
    <property type="match status" value="1"/>
</dbReference>
<name>A0ABW6A513_9BACT</name>
<protein>
    <submittedName>
        <fullName evidence="8">RagB/SusD family nutrient uptake outer membrane protein</fullName>
    </submittedName>
</protein>
<dbReference type="SUPFAM" id="SSF48452">
    <property type="entry name" value="TPR-like"/>
    <property type="match status" value="1"/>
</dbReference>
<evidence type="ECO:0000256" key="1">
    <source>
        <dbReference type="ARBA" id="ARBA00004442"/>
    </source>
</evidence>
<dbReference type="InterPro" id="IPR033985">
    <property type="entry name" value="SusD-like_N"/>
</dbReference>
<proteinExistence type="inferred from homology"/>
<dbReference type="InterPro" id="IPR011990">
    <property type="entry name" value="TPR-like_helical_dom_sf"/>
</dbReference>
<keyword evidence="4" id="KW-0472">Membrane</keyword>
<dbReference type="Proteomes" id="UP001597511">
    <property type="component" value="Unassembled WGS sequence"/>
</dbReference>
<dbReference type="Gene3D" id="1.25.40.390">
    <property type="match status" value="1"/>
</dbReference>
<comment type="caution">
    <text evidence="8">The sequence shown here is derived from an EMBL/GenBank/DDBJ whole genome shotgun (WGS) entry which is preliminary data.</text>
</comment>
<dbReference type="RefSeq" id="WP_386098802.1">
    <property type="nucleotide sequence ID" value="NZ_JBHUOZ010000003.1"/>
</dbReference>
<keyword evidence="5" id="KW-0998">Cell outer membrane</keyword>
<dbReference type="EMBL" id="JBHUOZ010000003">
    <property type="protein sequence ID" value="MFD2920444.1"/>
    <property type="molecule type" value="Genomic_DNA"/>
</dbReference>
<dbReference type="InterPro" id="IPR012944">
    <property type="entry name" value="SusD_RagB_dom"/>
</dbReference>
<feature type="domain" description="SusD-like N-terminal" evidence="7">
    <location>
        <begin position="44"/>
        <end position="197"/>
    </location>
</feature>
<evidence type="ECO:0000313" key="8">
    <source>
        <dbReference type="EMBL" id="MFD2920444.1"/>
    </source>
</evidence>
<dbReference type="CDD" id="cd08977">
    <property type="entry name" value="SusD"/>
    <property type="match status" value="1"/>
</dbReference>
<sequence>MIKNKATYFILLLIIVFTGCVKTSEKYPLERWDEEVVFDPTDSAGINARAFLANIYSGLPNHYAGVNNSTILSEIGTDDAAYRFLNSAPENMINGRWSAWNLPDNVWNANYAGIRKVNLFLNKIDIVPIKEKGLISRMKGEARFLRAMFYFELVKRWGGVPLIGDRVLEMNEDLKLSRNSYEDCVNYIVSECDAIKNMVFLEKTPVTGEPLPGGMPDGEWGRVSRTAVMALKSRTLLYAASPLNNPANDINKWRAAATAAKDIIDINYHTLLTDFTGLFITRRTTETIFSFQTATSITMENNYSPIGYSPANVVNRGIINPSQNLVDAFPMKNGKAITEAGSGYDAQNPYNNRDPRLDATVFRNNTAWLGRPAAIYEGGVDLGKDGSRTGYYLKKFLGKFSTGTTYAAQHHSPIIFRYAEILLNYAEALNEVNNGPTAEAFNAVDLIRQRAGLVPYQVDRSLGYAAFKKLVQNERRIELAFEGHRIWDIRRWNIGTALNGQPLKGIRIVKNADNSFSYFYDVTVLNMVYTEKMNRYPIPIAEIEKNKNLAQNPGWE</sequence>
<dbReference type="Pfam" id="PF14322">
    <property type="entry name" value="SusD-like_3"/>
    <property type="match status" value="1"/>
</dbReference>
<evidence type="ECO:0000259" key="7">
    <source>
        <dbReference type="Pfam" id="PF14322"/>
    </source>
</evidence>
<evidence type="ECO:0000256" key="2">
    <source>
        <dbReference type="ARBA" id="ARBA00006275"/>
    </source>
</evidence>
<comment type="subcellular location">
    <subcellularLocation>
        <location evidence="1">Cell outer membrane</location>
    </subcellularLocation>
</comment>
<evidence type="ECO:0000256" key="5">
    <source>
        <dbReference type="ARBA" id="ARBA00023237"/>
    </source>
</evidence>
<gene>
    <name evidence="8" type="ORF">ACFS6H_12025</name>
</gene>
<keyword evidence="9" id="KW-1185">Reference proteome</keyword>
<feature type="domain" description="RagB/SusD" evidence="6">
    <location>
        <begin position="286"/>
        <end position="555"/>
    </location>
</feature>
<reference evidence="9" key="1">
    <citation type="journal article" date="2019" name="Int. J. Syst. Evol. Microbiol.">
        <title>The Global Catalogue of Microorganisms (GCM) 10K type strain sequencing project: providing services to taxonomists for standard genome sequencing and annotation.</title>
        <authorList>
            <consortium name="The Broad Institute Genomics Platform"/>
            <consortium name="The Broad Institute Genome Sequencing Center for Infectious Disease"/>
            <person name="Wu L."/>
            <person name="Ma J."/>
        </authorList>
    </citation>
    <scope>NUCLEOTIDE SEQUENCE [LARGE SCALE GENOMIC DNA]</scope>
    <source>
        <strain evidence="9">KCTC 23299</strain>
    </source>
</reference>
<evidence type="ECO:0000256" key="4">
    <source>
        <dbReference type="ARBA" id="ARBA00023136"/>
    </source>
</evidence>
<evidence type="ECO:0000259" key="6">
    <source>
        <dbReference type="Pfam" id="PF07980"/>
    </source>
</evidence>
<accession>A0ABW6A513</accession>
<evidence type="ECO:0000256" key="3">
    <source>
        <dbReference type="ARBA" id="ARBA00022729"/>
    </source>
</evidence>